<evidence type="ECO:0000256" key="2">
    <source>
        <dbReference type="ARBA" id="ARBA00005876"/>
    </source>
</evidence>
<comment type="subcellular location">
    <subcellularLocation>
        <location evidence="1">Membrane</location>
        <topology evidence="1">Single-pass type II membrane protein</topology>
    </subcellularLocation>
</comment>
<protein>
    <submittedName>
        <fullName evidence="10">Sodium/potassium-transporting ATPase subunit beta</fullName>
    </submittedName>
</protein>
<keyword evidence="4" id="KW-0735">Signal-anchor</keyword>
<keyword evidence="5 7" id="KW-1133">Transmembrane helix</keyword>
<dbReference type="GO" id="GO:0030007">
    <property type="term" value="P:intracellular potassium ion homeostasis"/>
    <property type="evidence" value="ECO:0007669"/>
    <property type="project" value="TreeGrafter"/>
</dbReference>
<dbReference type="PANTHER" id="PTHR11523">
    <property type="entry name" value="SODIUM/POTASSIUM-DEPENDENT ATPASE BETA SUBUNIT"/>
    <property type="match status" value="1"/>
</dbReference>
<dbReference type="OrthoDB" id="5912413at2759"/>
<evidence type="ECO:0000256" key="4">
    <source>
        <dbReference type="ARBA" id="ARBA00022968"/>
    </source>
</evidence>
<gene>
    <name evidence="8" type="ORF">EVEC_LOCUS6629</name>
</gene>
<dbReference type="GO" id="GO:1990573">
    <property type="term" value="P:potassium ion import across plasma membrane"/>
    <property type="evidence" value="ECO:0007669"/>
    <property type="project" value="TreeGrafter"/>
</dbReference>
<keyword evidence="3 7" id="KW-0812">Transmembrane</keyword>
<evidence type="ECO:0000256" key="7">
    <source>
        <dbReference type="SAM" id="Phobius"/>
    </source>
</evidence>
<dbReference type="WBParaSite" id="EVEC_0000710801-mRNA-1">
    <property type="protein sequence ID" value="EVEC_0000710801-mRNA-1"/>
    <property type="gene ID" value="EVEC_0000710801"/>
</dbReference>
<dbReference type="GO" id="GO:0001671">
    <property type="term" value="F:ATPase activator activity"/>
    <property type="evidence" value="ECO:0007669"/>
    <property type="project" value="TreeGrafter"/>
</dbReference>
<evidence type="ECO:0000256" key="6">
    <source>
        <dbReference type="ARBA" id="ARBA00023136"/>
    </source>
</evidence>
<evidence type="ECO:0000256" key="3">
    <source>
        <dbReference type="ARBA" id="ARBA00022692"/>
    </source>
</evidence>
<comment type="similarity">
    <text evidence="2">Belongs to the X(+)/potassium ATPases subunit beta family.</text>
</comment>
<reference evidence="10" key="1">
    <citation type="submission" date="2017-02" db="UniProtKB">
        <authorList>
            <consortium name="WormBaseParasite"/>
        </authorList>
    </citation>
    <scope>IDENTIFICATION</scope>
</reference>
<organism evidence="10">
    <name type="scientific">Enterobius vermicularis</name>
    <name type="common">Human pinworm</name>
    <dbReference type="NCBI Taxonomy" id="51028"/>
    <lineage>
        <taxon>Eukaryota</taxon>
        <taxon>Metazoa</taxon>
        <taxon>Ecdysozoa</taxon>
        <taxon>Nematoda</taxon>
        <taxon>Chromadorea</taxon>
        <taxon>Rhabditida</taxon>
        <taxon>Spirurina</taxon>
        <taxon>Oxyuridomorpha</taxon>
        <taxon>Oxyuroidea</taxon>
        <taxon>Oxyuridae</taxon>
        <taxon>Enterobius</taxon>
    </lineage>
</organism>
<dbReference type="STRING" id="51028.A0A0N4V9J0"/>
<evidence type="ECO:0000313" key="9">
    <source>
        <dbReference type="Proteomes" id="UP000274131"/>
    </source>
</evidence>
<dbReference type="EMBL" id="UXUI01008588">
    <property type="protein sequence ID" value="VDD91878.1"/>
    <property type="molecule type" value="Genomic_DNA"/>
</dbReference>
<dbReference type="Proteomes" id="UP000274131">
    <property type="component" value="Unassembled WGS sequence"/>
</dbReference>
<keyword evidence="9" id="KW-1185">Reference proteome</keyword>
<dbReference type="GO" id="GO:0036376">
    <property type="term" value="P:sodium ion export across plasma membrane"/>
    <property type="evidence" value="ECO:0007669"/>
    <property type="project" value="TreeGrafter"/>
</dbReference>
<evidence type="ECO:0000256" key="5">
    <source>
        <dbReference type="ARBA" id="ARBA00022989"/>
    </source>
</evidence>
<sequence length="295" mass="33577">MNGRGKANEETFSKFIFNKEKGTCLGRTAKSWVQILGFYVIFYFCLAAFWVACLAMFLSTLDDKVPRYYGKRTIMGVNPGLGYQPWMDDDPDSTLITWDLKNPSSYQKYVKRLDDYLLKYSNITSTRICNGSDSNEDACRFDLSIFDEAGCGKADDYGFKLGKPCVILSLNRMIGWKPAPYHNDSIPEVIAERYKPGFVTILCEGTSDMDKEFIGKVDYIPEAGIDGKYYPYAVMDNYHQPIAMVKFEDLPHNKLVLVECRAFAMNIKQDLGAKLGLVNFELLVEDRKEGPENSR</sequence>
<dbReference type="InterPro" id="IPR038702">
    <property type="entry name" value="Na/K_ATPase_sub_beta_sf"/>
</dbReference>
<reference evidence="8 9" key="2">
    <citation type="submission" date="2018-10" db="EMBL/GenBank/DDBJ databases">
        <authorList>
            <consortium name="Pathogen Informatics"/>
        </authorList>
    </citation>
    <scope>NUCLEOTIDE SEQUENCE [LARGE SCALE GENOMIC DNA]</scope>
</reference>
<dbReference type="AlphaFoldDB" id="A0A0N4V9J0"/>
<dbReference type="GO" id="GO:0006883">
    <property type="term" value="P:intracellular sodium ion homeostasis"/>
    <property type="evidence" value="ECO:0007669"/>
    <property type="project" value="TreeGrafter"/>
</dbReference>
<keyword evidence="6 7" id="KW-0472">Membrane</keyword>
<dbReference type="Gene3D" id="2.60.40.1660">
    <property type="entry name" value="Na, k-atpase alpha subunit"/>
    <property type="match status" value="1"/>
</dbReference>
<evidence type="ECO:0000313" key="10">
    <source>
        <dbReference type="WBParaSite" id="EVEC_0000710801-mRNA-1"/>
    </source>
</evidence>
<dbReference type="PROSITE" id="PS00390">
    <property type="entry name" value="ATPASE_NA_K_BETA_1"/>
    <property type="match status" value="1"/>
</dbReference>
<evidence type="ECO:0000313" key="8">
    <source>
        <dbReference type="EMBL" id="VDD91878.1"/>
    </source>
</evidence>
<proteinExistence type="inferred from homology"/>
<name>A0A0N4V9J0_ENTVE</name>
<dbReference type="Pfam" id="PF00287">
    <property type="entry name" value="Na_K-ATPase"/>
    <property type="match status" value="1"/>
</dbReference>
<dbReference type="PANTHER" id="PTHR11523:SF28">
    <property type="entry name" value="NA_K-ATPASE BETA SUBUNIT ISOFORM 4-RELATED"/>
    <property type="match status" value="1"/>
</dbReference>
<dbReference type="GO" id="GO:0005890">
    <property type="term" value="C:sodium:potassium-exchanging ATPase complex"/>
    <property type="evidence" value="ECO:0007669"/>
    <property type="project" value="InterPro"/>
</dbReference>
<accession>A0A0N4V9J0</accession>
<evidence type="ECO:0000256" key="1">
    <source>
        <dbReference type="ARBA" id="ARBA00004606"/>
    </source>
</evidence>
<feature type="transmembrane region" description="Helical" evidence="7">
    <location>
        <begin position="36"/>
        <end position="58"/>
    </location>
</feature>
<dbReference type="InterPro" id="IPR000402">
    <property type="entry name" value="Na/K_ATPase_sub_beta"/>
</dbReference>